<dbReference type="Proteomes" id="UP001209076">
    <property type="component" value="Unassembled WGS sequence"/>
</dbReference>
<keyword evidence="6" id="KW-0119">Carbohydrate metabolism</keyword>
<reference evidence="11" key="1">
    <citation type="submission" date="2023-07" db="EMBL/GenBank/DDBJ databases">
        <title>Novel Mycoplasma species identified in domestic and wild animals.</title>
        <authorList>
            <person name="Volokhov D.V."/>
            <person name="Furtak V.A."/>
            <person name="Zagorodnyaya T.A."/>
        </authorList>
    </citation>
    <scope>NUCLEOTIDE SEQUENCE [LARGE SCALE GENOMIC DNA]</scope>
    <source>
        <strain evidence="11">92-19</strain>
    </source>
</reference>
<comment type="caution">
    <text evidence="10">The sequence shown here is derived from an EMBL/GenBank/DDBJ whole genome shotgun (WGS) entry which is preliminary data.</text>
</comment>
<evidence type="ECO:0000256" key="3">
    <source>
        <dbReference type="ARBA" id="ARBA00012744"/>
    </source>
</evidence>
<dbReference type="SUPFAM" id="SSF51445">
    <property type="entry name" value="(Trans)glycosidases"/>
    <property type="match status" value="1"/>
</dbReference>
<dbReference type="NCBIfam" id="TIGR03356">
    <property type="entry name" value="BGL"/>
    <property type="match status" value="1"/>
</dbReference>
<evidence type="ECO:0000256" key="7">
    <source>
        <dbReference type="ARBA" id="ARBA00023295"/>
    </source>
</evidence>
<dbReference type="InterPro" id="IPR033132">
    <property type="entry name" value="GH_1_N_CS"/>
</dbReference>
<organism evidence="10 11">
    <name type="scientific">Paracholeplasma vituli</name>
    <dbReference type="NCBI Taxonomy" id="69473"/>
    <lineage>
        <taxon>Bacteria</taxon>
        <taxon>Bacillati</taxon>
        <taxon>Mycoplasmatota</taxon>
        <taxon>Mollicutes</taxon>
        <taxon>Acholeplasmatales</taxon>
        <taxon>Acholeplasmataceae</taxon>
        <taxon>Paracholeplasma</taxon>
    </lineage>
</organism>
<gene>
    <name evidence="10" type="ORF">N7603_05770</name>
</gene>
<evidence type="ECO:0000256" key="6">
    <source>
        <dbReference type="ARBA" id="ARBA00023277"/>
    </source>
</evidence>
<dbReference type="PANTHER" id="PTHR10353:SF36">
    <property type="entry name" value="LP05116P"/>
    <property type="match status" value="1"/>
</dbReference>
<evidence type="ECO:0000256" key="9">
    <source>
        <dbReference type="RuleBase" id="RU361175"/>
    </source>
</evidence>
<proteinExistence type="inferred from homology"/>
<protein>
    <recommendedName>
        <fullName evidence="3 9">Beta-glucosidase</fullName>
        <ecNumber evidence="3 9">3.2.1.21</ecNumber>
    </recommendedName>
</protein>
<keyword evidence="11" id="KW-1185">Reference proteome</keyword>
<dbReference type="EC" id="3.2.1.21" evidence="3 9"/>
<dbReference type="Gene3D" id="3.20.20.80">
    <property type="entry name" value="Glycosidases"/>
    <property type="match status" value="1"/>
</dbReference>
<dbReference type="RefSeq" id="WP_262096429.1">
    <property type="nucleotide sequence ID" value="NZ_JAOEGN010000009.1"/>
</dbReference>
<keyword evidence="7 9" id="KW-0326">Glycosidase</keyword>
<keyword evidence="4 9" id="KW-0378">Hydrolase</keyword>
<dbReference type="InterPro" id="IPR017736">
    <property type="entry name" value="Glyco_hydro_1_beta-glucosidase"/>
</dbReference>
<dbReference type="InterPro" id="IPR017853">
    <property type="entry name" value="GH"/>
</dbReference>
<accession>A0ABT2PW23</accession>
<dbReference type="GO" id="GO:0008422">
    <property type="term" value="F:beta-glucosidase activity"/>
    <property type="evidence" value="ECO:0007669"/>
    <property type="project" value="UniProtKB-EC"/>
</dbReference>
<dbReference type="PROSITE" id="PS00653">
    <property type="entry name" value="GLYCOSYL_HYDROL_F1_2"/>
    <property type="match status" value="1"/>
</dbReference>
<sequence>MKFFPKSFIFGAATSAYQIEGAAALDGRGQTAWDLRNKDEFGKPTGDVGDVACDHYHLYKEDVQLMKTLGLQSYRFSVSWTRIYPNGYGKINPKGVEFYQNLINELLLAGIEPAITIWHGDLPLALDQIGGWQNRETITHYLNYAKTLFDLFGHQVKLWFTHNEPWCAAFLNEYPINQQLEIAHHLLVAHAQAVKLYKNHPNGNGKIGIVLNLGKQYPNTFDVKDYLAARNIDGFINRWFLDPTLKGVYPADMVSLYQKHDIFFSVEAGDMELIQENKMDFLGINMYSRGIQAYTEEGLFNARGVSNPNAQYTSMDWEVCPRSLYDLLVDIKETYNNVEVIIAENGSAFEDTVSEDGLVHDINRVDYLKSHLEATRQAIEEGCNITRYYAWSLLDNFEWGLGYSKRFGIIRVDYDTLKRTIKDSGLAYQKIIQERGL</sequence>
<evidence type="ECO:0000256" key="1">
    <source>
        <dbReference type="ARBA" id="ARBA00000448"/>
    </source>
</evidence>
<dbReference type="PANTHER" id="PTHR10353">
    <property type="entry name" value="GLYCOSYL HYDROLASE"/>
    <property type="match status" value="1"/>
</dbReference>
<dbReference type="Pfam" id="PF00232">
    <property type="entry name" value="Glyco_hydro_1"/>
    <property type="match status" value="1"/>
</dbReference>
<evidence type="ECO:0000256" key="8">
    <source>
        <dbReference type="ARBA" id="ARBA00023326"/>
    </source>
</evidence>
<name>A0ABT2PW23_9MOLU</name>
<dbReference type="EMBL" id="JAOEGN010000009">
    <property type="protein sequence ID" value="MCU0105160.1"/>
    <property type="molecule type" value="Genomic_DNA"/>
</dbReference>
<evidence type="ECO:0000256" key="5">
    <source>
        <dbReference type="ARBA" id="ARBA00023001"/>
    </source>
</evidence>
<evidence type="ECO:0000313" key="10">
    <source>
        <dbReference type="EMBL" id="MCU0105160.1"/>
    </source>
</evidence>
<comment type="similarity">
    <text evidence="2 9">Belongs to the glycosyl hydrolase 1 family.</text>
</comment>
<dbReference type="PRINTS" id="PR00131">
    <property type="entry name" value="GLHYDRLASE1"/>
</dbReference>
<keyword evidence="8" id="KW-0624">Polysaccharide degradation</keyword>
<keyword evidence="5" id="KW-0136">Cellulose degradation</keyword>
<evidence type="ECO:0000256" key="4">
    <source>
        <dbReference type="ARBA" id="ARBA00022801"/>
    </source>
</evidence>
<dbReference type="InterPro" id="IPR001360">
    <property type="entry name" value="Glyco_hydro_1"/>
</dbReference>
<evidence type="ECO:0000256" key="2">
    <source>
        <dbReference type="ARBA" id="ARBA00010838"/>
    </source>
</evidence>
<evidence type="ECO:0000313" key="11">
    <source>
        <dbReference type="Proteomes" id="UP001209076"/>
    </source>
</evidence>
<comment type="catalytic activity">
    <reaction evidence="1 9">
        <text>Hydrolysis of terminal, non-reducing beta-D-glucosyl residues with release of beta-D-glucose.</text>
        <dbReference type="EC" id="3.2.1.21"/>
    </reaction>
</comment>